<dbReference type="Proteomes" id="UP000034054">
    <property type="component" value="Unassembled WGS sequence"/>
</dbReference>
<proteinExistence type="predicted"/>
<organism evidence="1 2">
    <name type="scientific">Candidatus Uhrbacteria bacterium GW2011_GWA2_52_8d</name>
    <dbReference type="NCBI Taxonomy" id="1618979"/>
    <lineage>
        <taxon>Bacteria</taxon>
        <taxon>Candidatus Uhriibacteriota</taxon>
    </lineage>
</organism>
<evidence type="ECO:0000313" key="2">
    <source>
        <dbReference type="Proteomes" id="UP000034054"/>
    </source>
</evidence>
<dbReference type="EMBL" id="LCRH01000018">
    <property type="protein sequence ID" value="KKW32747.1"/>
    <property type="molecule type" value="Genomic_DNA"/>
</dbReference>
<accession>A0A0G1ZWK7</accession>
<reference evidence="1 2" key="1">
    <citation type="journal article" date="2015" name="Nature">
        <title>rRNA introns, odd ribosomes, and small enigmatic genomes across a large radiation of phyla.</title>
        <authorList>
            <person name="Brown C.T."/>
            <person name="Hug L.A."/>
            <person name="Thomas B.C."/>
            <person name="Sharon I."/>
            <person name="Castelle C.J."/>
            <person name="Singh A."/>
            <person name="Wilkins M.J."/>
            <person name="Williams K.H."/>
            <person name="Banfield J.F."/>
        </authorList>
    </citation>
    <scope>NUCLEOTIDE SEQUENCE [LARGE SCALE GENOMIC DNA]</scope>
</reference>
<evidence type="ECO:0000313" key="1">
    <source>
        <dbReference type="EMBL" id="KKW32747.1"/>
    </source>
</evidence>
<sequence>MDIKIKIGVLVFFCLFVLGFVLPKAVLGTQVSDDPRAAVFASLEPLGFLYPGMRYVEQPEAKDRCVRRGLRQVLIQTYTWMFISGPIVELCVYRDDPELIKSAGILER</sequence>
<gene>
    <name evidence="1" type="ORF">UY76_C0018G0010</name>
</gene>
<protein>
    <submittedName>
        <fullName evidence="1">Uncharacterized protein</fullName>
    </submittedName>
</protein>
<dbReference type="AlphaFoldDB" id="A0A0G1ZWK7"/>
<comment type="caution">
    <text evidence="1">The sequence shown here is derived from an EMBL/GenBank/DDBJ whole genome shotgun (WGS) entry which is preliminary data.</text>
</comment>
<name>A0A0G1ZWK7_9BACT</name>